<comment type="caution">
    <text evidence="2">The sequence shown here is derived from an EMBL/GenBank/DDBJ whole genome shotgun (WGS) entry which is preliminary data.</text>
</comment>
<reference evidence="2 3" key="1">
    <citation type="submission" date="2019-08" db="EMBL/GenBank/DDBJ databases">
        <title>Microbe sample from Colwellia echini.</title>
        <authorList>
            <person name="Christiansen L."/>
            <person name="Pathiraja D."/>
            <person name="Schultz-Johansen M."/>
            <person name="Choi I.-G."/>
            <person name="Stougaard P."/>
        </authorList>
    </citation>
    <scope>NUCLEOTIDE SEQUENCE [LARGE SCALE GENOMIC DNA]</scope>
    <source>
        <strain evidence="2 3">A3</strain>
    </source>
</reference>
<evidence type="ECO:0000313" key="3">
    <source>
        <dbReference type="Proteomes" id="UP000815846"/>
    </source>
</evidence>
<dbReference type="EMBL" id="PJAI02000023">
    <property type="protein sequence ID" value="TYK64512.1"/>
    <property type="molecule type" value="Genomic_DNA"/>
</dbReference>
<sequence length="197" mass="22268">MGIIMKNINRMMVKATIKNLNFTLLPSLIVATSLLTSCSNQVNETPKNDATIINSKIIKSESYPQKTSTKSTTTQPYYLQNHRWQWQGSWYNNDTKIIPTKPSLYQLSFSENGQLNITADCNSANTTYSTNGINININKNYPITQAFCGEASLDNKYLQDLMRVNSWLEHQGALILELEGHTGHMKFIPLISSEVDK</sequence>
<dbReference type="Pfam" id="PF03724">
    <property type="entry name" value="META"/>
    <property type="match status" value="1"/>
</dbReference>
<dbReference type="InterPro" id="IPR005184">
    <property type="entry name" value="DUF306_Meta_HslJ"/>
</dbReference>
<dbReference type="Proteomes" id="UP000815846">
    <property type="component" value="Unassembled WGS sequence"/>
</dbReference>
<protein>
    <submittedName>
        <fullName evidence="2">META domain-containing protein</fullName>
    </submittedName>
</protein>
<evidence type="ECO:0000259" key="1">
    <source>
        <dbReference type="Pfam" id="PF03724"/>
    </source>
</evidence>
<dbReference type="InterPro" id="IPR038670">
    <property type="entry name" value="HslJ-like_sf"/>
</dbReference>
<dbReference type="Gene3D" id="2.40.128.270">
    <property type="match status" value="1"/>
</dbReference>
<evidence type="ECO:0000313" key="2">
    <source>
        <dbReference type="EMBL" id="TYK64512.1"/>
    </source>
</evidence>
<feature type="domain" description="DUF306" evidence="1">
    <location>
        <begin position="79"/>
        <end position="187"/>
    </location>
</feature>
<proteinExistence type="predicted"/>
<accession>A0ABY3MTR9</accession>
<keyword evidence="3" id="KW-1185">Reference proteome</keyword>
<name>A0ABY3MTR9_9GAMM</name>
<organism evidence="2 3">
    <name type="scientific">Colwellia echini</name>
    <dbReference type="NCBI Taxonomy" id="1982103"/>
    <lineage>
        <taxon>Bacteria</taxon>
        <taxon>Pseudomonadati</taxon>
        <taxon>Pseudomonadota</taxon>
        <taxon>Gammaproteobacteria</taxon>
        <taxon>Alteromonadales</taxon>
        <taxon>Colwelliaceae</taxon>
        <taxon>Colwellia</taxon>
    </lineage>
</organism>
<gene>
    <name evidence="2" type="ORF">CWS31_015185</name>
</gene>